<dbReference type="OrthoDB" id="2469007at2"/>
<keyword evidence="1" id="KW-0472">Membrane</keyword>
<dbReference type="InterPro" id="IPR020348">
    <property type="entry name" value="Uncharacterised_YvaD"/>
</dbReference>
<feature type="transmembrane region" description="Helical" evidence="1">
    <location>
        <begin position="12"/>
        <end position="34"/>
    </location>
</feature>
<reference evidence="2 3" key="1">
    <citation type="submission" date="2019-02" db="EMBL/GenBank/DDBJ databases">
        <title>Polymorphobacter sp. isolated from the lake at the Tibet of China.</title>
        <authorList>
            <person name="Li A."/>
        </authorList>
    </citation>
    <scope>NUCLEOTIDE SEQUENCE [LARGE SCALE GENOMIC DNA]</scope>
    <source>
        <strain evidence="2 3">DJ1R-1</strain>
    </source>
</reference>
<gene>
    <name evidence="2" type="ORF">EUV02_14785</name>
</gene>
<dbReference type="Proteomes" id="UP000297737">
    <property type="component" value="Unassembled WGS sequence"/>
</dbReference>
<sequence length="135" mass="14767">MMPSGLRLSLAVVDITMLAYWSVAALALTGFITLPASSMYRGYGTPLVDAWNWSFAPLDMLFALTGLASVRLAARGDARWRGLAIVSLALTGCAGLMAVSFWALTGDFDVSWWIPNLLLMALPLYWLPRLIRELA</sequence>
<keyword evidence="1" id="KW-1133">Transmembrane helix</keyword>
<keyword evidence="3" id="KW-1185">Reference proteome</keyword>
<name>A0A4Y9EKT7_9SPHN</name>
<dbReference type="AlphaFoldDB" id="A0A4Y9EKT7"/>
<evidence type="ECO:0008006" key="4">
    <source>
        <dbReference type="Google" id="ProtNLM"/>
    </source>
</evidence>
<evidence type="ECO:0000313" key="2">
    <source>
        <dbReference type="EMBL" id="TFU00319.1"/>
    </source>
</evidence>
<evidence type="ECO:0000313" key="3">
    <source>
        <dbReference type="Proteomes" id="UP000297737"/>
    </source>
</evidence>
<organism evidence="2 3">
    <name type="scientific">Glacieibacterium arshaanense</name>
    <dbReference type="NCBI Taxonomy" id="2511025"/>
    <lineage>
        <taxon>Bacteria</taxon>
        <taxon>Pseudomonadati</taxon>
        <taxon>Pseudomonadota</taxon>
        <taxon>Alphaproteobacteria</taxon>
        <taxon>Sphingomonadales</taxon>
        <taxon>Sphingosinicellaceae</taxon>
        <taxon>Glacieibacterium</taxon>
    </lineage>
</organism>
<dbReference type="Pfam" id="PF17314">
    <property type="entry name" value="DUF5360"/>
    <property type="match status" value="1"/>
</dbReference>
<protein>
    <recommendedName>
        <fullName evidence="4">YvaD family protein</fullName>
    </recommendedName>
</protein>
<evidence type="ECO:0000256" key="1">
    <source>
        <dbReference type="SAM" id="Phobius"/>
    </source>
</evidence>
<keyword evidence="1" id="KW-0812">Transmembrane</keyword>
<dbReference type="RefSeq" id="WP_135247079.1">
    <property type="nucleotide sequence ID" value="NZ_SIHO01000004.1"/>
</dbReference>
<feature type="transmembrane region" description="Helical" evidence="1">
    <location>
        <begin position="83"/>
        <end position="104"/>
    </location>
</feature>
<dbReference type="EMBL" id="SIHO01000004">
    <property type="protein sequence ID" value="TFU00319.1"/>
    <property type="molecule type" value="Genomic_DNA"/>
</dbReference>
<feature type="transmembrane region" description="Helical" evidence="1">
    <location>
        <begin position="110"/>
        <end position="127"/>
    </location>
</feature>
<proteinExistence type="predicted"/>
<accession>A0A4Y9EKT7</accession>
<comment type="caution">
    <text evidence="2">The sequence shown here is derived from an EMBL/GenBank/DDBJ whole genome shotgun (WGS) entry which is preliminary data.</text>
</comment>